<feature type="domain" description="Mei2-like C-terminal RNA recognition motif" evidence="2">
    <location>
        <begin position="102"/>
        <end position="150"/>
    </location>
</feature>
<keyword evidence="4" id="KW-1185">Reference proteome</keyword>
<protein>
    <submittedName>
        <fullName evidence="3">ML5 protein</fullName>
    </submittedName>
</protein>
<name>A0A812RRS1_9DINO</name>
<evidence type="ECO:0000313" key="3">
    <source>
        <dbReference type="EMBL" id="CAE7450142.1"/>
    </source>
</evidence>
<reference evidence="3" key="1">
    <citation type="submission" date="2021-02" db="EMBL/GenBank/DDBJ databases">
        <authorList>
            <person name="Dougan E. K."/>
            <person name="Rhodes N."/>
            <person name="Thang M."/>
            <person name="Chan C."/>
        </authorList>
    </citation>
    <scope>NUCLEOTIDE SEQUENCE</scope>
</reference>
<comment type="caution">
    <text evidence="3">The sequence shown here is derived from an EMBL/GenBank/DDBJ whole genome shotgun (WGS) entry which is preliminary data.</text>
</comment>
<dbReference type="Pfam" id="PF04059">
    <property type="entry name" value="RRM_2"/>
    <property type="match status" value="1"/>
</dbReference>
<dbReference type="EMBL" id="CAJNDS010002363">
    <property type="protein sequence ID" value="CAE7450142.1"/>
    <property type="molecule type" value="Genomic_DNA"/>
</dbReference>
<dbReference type="InterPro" id="IPR007201">
    <property type="entry name" value="Mei2-like_Rrm_C"/>
</dbReference>
<dbReference type="GO" id="GO:0003676">
    <property type="term" value="F:nucleic acid binding"/>
    <property type="evidence" value="ECO:0007669"/>
    <property type="project" value="InterPro"/>
</dbReference>
<accession>A0A812RRS1</accession>
<dbReference type="AlphaFoldDB" id="A0A812RRS1"/>
<feature type="region of interest" description="Disordered" evidence="1">
    <location>
        <begin position="40"/>
        <end position="91"/>
    </location>
</feature>
<organism evidence="3 4">
    <name type="scientific">Symbiodinium natans</name>
    <dbReference type="NCBI Taxonomy" id="878477"/>
    <lineage>
        <taxon>Eukaryota</taxon>
        <taxon>Sar</taxon>
        <taxon>Alveolata</taxon>
        <taxon>Dinophyceae</taxon>
        <taxon>Suessiales</taxon>
        <taxon>Symbiodiniaceae</taxon>
        <taxon>Symbiodinium</taxon>
    </lineage>
</organism>
<evidence type="ECO:0000313" key="4">
    <source>
        <dbReference type="Proteomes" id="UP000604046"/>
    </source>
</evidence>
<proteinExistence type="predicted"/>
<dbReference type="InterPro" id="IPR035979">
    <property type="entry name" value="RBD_domain_sf"/>
</dbReference>
<sequence length="173" mass="19140">MAPNPMHPCECAPPLVQAAVPLESVATMTKQQLLLNQFLQPPDASNSEASDKPGKPSISGSNCGSNPDGLVSGSAGGQEPRGRNAQPSHNAQQVASLFDDGKTTVMLRNIPNRYSCEELLNEVMLAGFEGKFDFFYLPMDFHTKRNRGYASRMPMSALVFWWVRILTWRFIHK</sequence>
<evidence type="ECO:0000259" key="2">
    <source>
        <dbReference type="Pfam" id="PF04059"/>
    </source>
</evidence>
<evidence type="ECO:0000256" key="1">
    <source>
        <dbReference type="SAM" id="MobiDB-lite"/>
    </source>
</evidence>
<gene>
    <name evidence="3" type="primary">ML5</name>
    <name evidence="3" type="ORF">SNAT2548_LOCUS24612</name>
</gene>
<dbReference type="OrthoDB" id="417481at2759"/>
<dbReference type="Proteomes" id="UP000604046">
    <property type="component" value="Unassembled WGS sequence"/>
</dbReference>
<dbReference type="SUPFAM" id="SSF54928">
    <property type="entry name" value="RNA-binding domain, RBD"/>
    <property type="match status" value="1"/>
</dbReference>